<name>A0A6G4UZZ9_9ACTN</name>
<sequence>MATDAWLQARAAAVAWWRSVKPGQVAEVENELEQAHTLLSAARERGDTQMEQVLVQAWCLRLHQLLADAPDLMPGLRRLLDEHLHPAAAPAETPGTASMTVRAEARDSARVYVAGRDQHINGP</sequence>
<accession>A0A6G4UZZ9</accession>
<organism evidence="1 2">
    <name type="scientific">Streptomyces scabichelini</name>
    <dbReference type="NCBI Taxonomy" id="2711217"/>
    <lineage>
        <taxon>Bacteria</taxon>
        <taxon>Bacillati</taxon>
        <taxon>Actinomycetota</taxon>
        <taxon>Actinomycetes</taxon>
        <taxon>Kitasatosporales</taxon>
        <taxon>Streptomycetaceae</taxon>
        <taxon>Streptomyces</taxon>
    </lineage>
</organism>
<dbReference type="Proteomes" id="UP000472335">
    <property type="component" value="Unassembled WGS sequence"/>
</dbReference>
<evidence type="ECO:0000313" key="2">
    <source>
        <dbReference type="Proteomes" id="UP000472335"/>
    </source>
</evidence>
<dbReference type="AlphaFoldDB" id="A0A6G4UZZ9"/>
<protein>
    <submittedName>
        <fullName evidence="1">Uncharacterized protein</fullName>
    </submittedName>
</protein>
<dbReference type="EMBL" id="JAAKZY010000013">
    <property type="protein sequence ID" value="NGO07321.1"/>
    <property type="molecule type" value="Genomic_DNA"/>
</dbReference>
<comment type="caution">
    <text evidence="1">The sequence shown here is derived from an EMBL/GenBank/DDBJ whole genome shotgun (WGS) entry which is preliminary data.</text>
</comment>
<gene>
    <name evidence="1" type="ORF">G5C60_06570</name>
</gene>
<keyword evidence="2" id="KW-1185">Reference proteome</keyword>
<proteinExistence type="predicted"/>
<reference evidence="1 2" key="1">
    <citation type="submission" date="2020-02" db="EMBL/GenBank/DDBJ databases">
        <title>Whole-genome analyses of novel actinobacteria.</title>
        <authorList>
            <person name="Sahin N."/>
            <person name="Gencbay T."/>
        </authorList>
    </citation>
    <scope>NUCLEOTIDE SEQUENCE [LARGE SCALE GENOMIC DNA]</scope>
    <source>
        <strain evidence="1 2">HC44</strain>
    </source>
</reference>
<evidence type="ECO:0000313" key="1">
    <source>
        <dbReference type="EMBL" id="NGO07321.1"/>
    </source>
</evidence>